<protein>
    <submittedName>
        <fullName evidence="2">Uncharacterized protein</fullName>
    </submittedName>
</protein>
<dbReference type="AlphaFoldDB" id="A0AAV2FNW9"/>
<feature type="compositionally biased region" description="Polar residues" evidence="1">
    <location>
        <begin position="131"/>
        <end position="145"/>
    </location>
</feature>
<name>A0AAV2FNW9_9ROSI</name>
<sequence length="185" mass="19023">MQLSTGPSSRFIALAETQLSLVEGSTMATTRGDDDPMETAAAAAWNCNDTVQTSVIESSSSTAAGTNTARMFVAGGGETTTVVAGGLVRRGESTIHKIFSINRSCSADLRSHSEVLGASRRRASTALSRPTGRTSRTAVPSSSTWAALGDPPSPAKLNGASRRHAPSASGRTGVSVRRAALAWSS</sequence>
<gene>
    <name evidence="2" type="ORF">LTRI10_LOCUS40162</name>
</gene>
<keyword evidence="3" id="KW-1185">Reference proteome</keyword>
<feature type="region of interest" description="Disordered" evidence="1">
    <location>
        <begin position="110"/>
        <end position="176"/>
    </location>
</feature>
<organism evidence="2 3">
    <name type="scientific">Linum trigynum</name>
    <dbReference type="NCBI Taxonomy" id="586398"/>
    <lineage>
        <taxon>Eukaryota</taxon>
        <taxon>Viridiplantae</taxon>
        <taxon>Streptophyta</taxon>
        <taxon>Embryophyta</taxon>
        <taxon>Tracheophyta</taxon>
        <taxon>Spermatophyta</taxon>
        <taxon>Magnoliopsida</taxon>
        <taxon>eudicotyledons</taxon>
        <taxon>Gunneridae</taxon>
        <taxon>Pentapetalae</taxon>
        <taxon>rosids</taxon>
        <taxon>fabids</taxon>
        <taxon>Malpighiales</taxon>
        <taxon>Linaceae</taxon>
        <taxon>Linum</taxon>
    </lineage>
</organism>
<accession>A0AAV2FNW9</accession>
<evidence type="ECO:0000256" key="1">
    <source>
        <dbReference type="SAM" id="MobiDB-lite"/>
    </source>
</evidence>
<dbReference type="EMBL" id="OZ034820">
    <property type="protein sequence ID" value="CAL1400008.1"/>
    <property type="molecule type" value="Genomic_DNA"/>
</dbReference>
<evidence type="ECO:0000313" key="3">
    <source>
        <dbReference type="Proteomes" id="UP001497516"/>
    </source>
</evidence>
<dbReference type="Proteomes" id="UP001497516">
    <property type="component" value="Chromosome 7"/>
</dbReference>
<proteinExistence type="predicted"/>
<reference evidence="2 3" key="1">
    <citation type="submission" date="2024-04" db="EMBL/GenBank/DDBJ databases">
        <authorList>
            <person name="Fracassetti M."/>
        </authorList>
    </citation>
    <scope>NUCLEOTIDE SEQUENCE [LARGE SCALE GENOMIC DNA]</scope>
</reference>
<evidence type="ECO:0000313" key="2">
    <source>
        <dbReference type="EMBL" id="CAL1400008.1"/>
    </source>
</evidence>